<comment type="caution">
    <text evidence="5">The sequence shown here is derived from an EMBL/GenBank/DDBJ whole genome shotgun (WGS) entry which is preliminary data.</text>
</comment>
<evidence type="ECO:0000256" key="2">
    <source>
        <dbReference type="SAM" id="SignalP"/>
    </source>
</evidence>
<keyword evidence="6" id="KW-1185">Reference proteome</keyword>
<feature type="compositionally biased region" description="Basic and acidic residues" evidence="1">
    <location>
        <begin position="1"/>
        <end position="10"/>
    </location>
</feature>
<feature type="compositionally biased region" description="Pro residues" evidence="1">
    <location>
        <begin position="47"/>
        <end position="61"/>
    </location>
</feature>
<proteinExistence type="predicted"/>
<dbReference type="InterPro" id="IPR021416">
    <property type="entry name" value="DUF3048_N"/>
</dbReference>
<dbReference type="Pfam" id="PF17479">
    <property type="entry name" value="DUF3048_C"/>
    <property type="match status" value="1"/>
</dbReference>
<accession>A0ABU2NXP5</accession>
<sequence length="351" mass="37900">MGTLARDDIRPRRRRQRARRRTVPAGVLVLALAAAACTGQNGDEDPPSTPTPQPTAQPPTGTPETPDAPAVSPFTGEEGKPHGVLAVKLGNTPSARPHTGLRAADLVYVEKVEGGLSRLMAVYASRTPDRVGPVRSARESDLELLRQFGHPAFAYSGVRSALKDDLRKSPVRRVPAGESPNAYTRSSGRAVPDNLYVRPKAALRTAEDPSRPRDIGFRFGPAPDGGTKDGSHTVRYPAARFGFTWSAEQERWLVSMDGAPARGTDGDRLGAPTVVVQYVTMRPSRFRDVAGAVTPYIESVGSGRAKVLRDGRAYDVRWKRPSAADGTAFTLPGGARMPFDRGQVWIVYAER</sequence>
<dbReference type="Pfam" id="PF11258">
    <property type="entry name" value="DUF3048"/>
    <property type="match status" value="1"/>
</dbReference>
<reference evidence="6" key="1">
    <citation type="submission" date="2023-07" db="EMBL/GenBank/DDBJ databases">
        <title>30 novel species of actinomycetes from the DSMZ collection.</title>
        <authorList>
            <person name="Nouioui I."/>
        </authorList>
    </citation>
    <scope>NUCLEOTIDE SEQUENCE [LARGE SCALE GENOMIC DNA]</scope>
    <source>
        <strain evidence="6">DSM 42041</strain>
    </source>
</reference>
<dbReference type="InterPro" id="IPR023158">
    <property type="entry name" value="YerB-like_sf"/>
</dbReference>
<name>A0ABU2NXP5_9ACTN</name>
<gene>
    <name evidence="5" type="ORF">RM572_23685</name>
</gene>
<dbReference type="RefSeq" id="WP_311675437.1">
    <property type="nucleotide sequence ID" value="NZ_JAVREQ010000026.1"/>
</dbReference>
<evidence type="ECO:0000313" key="6">
    <source>
        <dbReference type="Proteomes" id="UP001183414"/>
    </source>
</evidence>
<keyword evidence="2" id="KW-0732">Signal</keyword>
<feature type="compositionally biased region" description="Basic residues" evidence="1">
    <location>
        <begin position="11"/>
        <end position="22"/>
    </location>
</feature>
<feature type="signal peptide" evidence="2">
    <location>
        <begin position="1"/>
        <end position="36"/>
    </location>
</feature>
<dbReference type="EMBL" id="JAVREQ010000026">
    <property type="protein sequence ID" value="MDT0381766.1"/>
    <property type="molecule type" value="Genomic_DNA"/>
</dbReference>
<feature type="region of interest" description="Disordered" evidence="1">
    <location>
        <begin position="1"/>
        <end position="25"/>
    </location>
</feature>
<organism evidence="5 6">
    <name type="scientific">Streptomyces hazeniae</name>
    <dbReference type="NCBI Taxonomy" id="3075538"/>
    <lineage>
        <taxon>Bacteria</taxon>
        <taxon>Bacillati</taxon>
        <taxon>Actinomycetota</taxon>
        <taxon>Actinomycetes</taxon>
        <taxon>Kitasatosporales</taxon>
        <taxon>Streptomycetaceae</taxon>
        <taxon>Streptomyces</taxon>
    </lineage>
</organism>
<dbReference type="InterPro" id="IPR035328">
    <property type="entry name" value="DUF3048_C"/>
</dbReference>
<feature type="region of interest" description="Disordered" evidence="1">
    <location>
        <begin position="37"/>
        <end position="82"/>
    </location>
</feature>
<dbReference type="Proteomes" id="UP001183414">
    <property type="component" value="Unassembled WGS sequence"/>
</dbReference>
<evidence type="ECO:0000259" key="3">
    <source>
        <dbReference type="Pfam" id="PF11258"/>
    </source>
</evidence>
<feature type="domain" description="DUF3048" evidence="3">
    <location>
        <begin position="80"/>
        <end position="207"/>
    </location>
</feature>
<dbReference type="SUPFAM" id="SSF159774">
    <property type="entry name" value="YerB-like"/>
    <property type="match status" value="1"/>
</dbReference>
<evidence type="ECO:0000259" key="4">
    <source>
        <dbReference type="Pfam" id="PF17479"/>
    </source>
</evidence>
<dbReference type="Gene3D" id="3.50.90.10">
    <property type="entry name" value="YerB-like"/>
    <property type="match status" value="1"/>
</dbReference>
<feature type="domain" description="DUF3048" evidence="4">
    <location>
        <begin position="233"/>
        <end position="346"/>
    </location>
</feature>
<evidence type="ECO:0000313" key="5">
    <source>
        <dbReference type="EMBL" id="MDT0381766.1"/>
    </source>
</evidence>
<protein>
    <submittedName>
        <fullName evidence="5">DUF3048 domain-containing protein</fullName>
    </submittedName>
</protein>
<evidence type="ECO:0000256" key="1">
    <source>
        <dbReference type="SAM" id="MobiDB-lite"/>
    </source>
</evidence>
<feature type="chain" id="PRO_5046314786" evidence="2">
    <location>
        <begin position="37"/>
        <end position="351"/>
    </location>
</feature>